<dbReference type="Proteomes" id="UP000076798">
    <property type="component" value="Unassembled WGS sequence"/>
</dbReference>
<evidence type="ECO:0000256" key="4">
    <source>
        <dbReference type="SAM" id="MobiDB-lite"/>
    </source>
</evidence>
<protein>
    <submittedName>
        <fullName evidence="5">Uncharacterized protein</fullName>
    </submittedName>
</protein>
<dbReference type="PROSITE" id="PS50297">
    <property type="entry name" value="ANK_REP_REGION"/>
    <property type="match status" value="2"/>
</dbReference>
<dbReference type="SUPFAM" id="SSF48403">
    <property type="entry name" value="Ankyrin repeat"/>
    <property type="match status" value="1"/>
</dbReference>
<dbReference type="SMART" id="SM00248">
    <property type="entry name" value="ANK"/>
    <property type="match status" value="1"/>
</dbReference>
<proteinExistence type="predicted"/>
<name>A0A166C508_9AGAM</name>
<dbReference type="Gene3D" id="1.25.40.20">
    <property type="entry name" value="Ankyrin repeat-containing domain"/>
    <property type="match status" value="1"/>
</dbReference>
<keyword evidence="2 3" id="KW-0040">ANK repeat</keyword>
<gene>
    <name evidence="5" type="ORF">SISSUDRAFT_988217</name>
</gene>
<reference evidence="5 6" key="1">
    <citation type="journal article" date="2016" name="Mol. Biol. Evol.">
        <title>Comparative Genomics of Early-Diverging Mushroom-Forming Fungi Provides Insights into the Origins of Lignocellulose Decay Capabilities.</title>
        <authorList>
            <person name="Nagy L.G."/>
            <person name="Riley R."/>
            <person name="Tritt A."/>
            <person name="Adam C."/>
            <person name="Daum C."/>
            <person name="Floudas D."/>
            <person name="Sun H."/>
            <person name="Yadav J.S."/>
            <person name="Pangilinan J."/>
            <person name="Larsson K.H."/>
            <person name="Matsuura K."/>
            <person name="Barry K."/>
            <person name="Labutti K."/>
            <person name="Kuo R."/>
            <person name="Ohm R.A."/>
            <person name="Bhattacharya S.S."/>
            <person name="Shirouzu T."/>
            <person name="Yoshinaga Y."/>
            <person name="Martin F.M."/>
            <person name="Grigoriev I.V."/>
            <person name="Hibbett D.S."/>
        </authorList>
    </citation>
    <scope>NUCLEOTIDE SEQUENCE [LARGE SCALE GENOMIC DNA]</scope>
    <source>
        <strain evidence="5 6">HHB10207 ss-3</strain>
    </source>
</reference>
<dbReference type="Pfam" id="PF12796">
    <property type="entry name" value="Ank_2"/>
    <property type="match status" value="1"/>
</dbReference>
<dbReference type="STRING" id="1314776.A0A166C508"/>
<evidence type="ECO:0000313" key="5">
    <source>
        <dbReference type="EMBL" id="KZT37086.1"/>
    </source>
</evidence>
<feature type="region of interest" description="Disordered" evidence="4">
    <location>
        <begin position="1"/>
        <end position="28"/>
    </location>
</feature>
<evidence type="ECO:0000256" key="1">
    <source>
        <dbReference type="ARBA" id="ARBA00022737"/>
    </source>
</evidence>
<dbReference type="EMBL" id="KV428091">
    <property type="protein sequence ID" value="KZT37086.1"/>
    <property type="molecule type" value="Genomic_DNA"/>
</dbReference>
<feature type="compositionally biased region" description="Polar residues" evidence="4">
    <location>
        <begin position="7"/>
        <end position="24"/>
    </location>
</feature>
<evidence type="ECO:0000313" key="6">
    <source>
        <dbReference type="Proteomes" id="UP000076798"/>
    </source>
</evidence>
<keyword evidence="6" id="KW-1185">Reference proteome</keyword>
<feature type="non-terminal residue" evidence="5">
    <location>
        <position position="124"/>
    </location>
</feature>
<dbReference type="OrthoDB" id="194358at2759"/>
<accession>A0A166C508</accession>
<keyword evidence="1" id="KW-0677">Repeat</keyword>
<dbReference type="InterPro" id="IPR002110">
    <property type="entry name" value="Ankyrin_rpt"/>
</dbReference>
<dbReference type="PANTHER" id="PTHR24126">
    <property type="entry name" value="ANKYRIN REPEAT, PH AND SEC7 DOMAIN CONTAINING PROTEIN SECG-RELATED"/>
    <property type="match status" value="1"/>
</dbReference>
<dbReference type="PROSITE" id="PS50088">
    <property type="entry name" value="ANK_REPEAT"/>
    <property type="match status" value="2"/>
</dbReference>
<feature type="repeat" description="ANK" evidence="3">
    <location>
        <begin position="58"/>
        <end position="90"/>
    </location>
</feature>
<dbReference type="PANTHER" id="PTHR24126:SF14">
    <property type="entry name" value="ANK_REP_REGION DOMAIN-CONTAINING PROTEIN"/>
    <property type="match status" value="1"/>
</dbReference>
<feature type="region of interest" description="Disordered" evidence="4">
    <location>
        <begin position="86"/>
        <end position="124"/>
    </location>
</feature>
<feature type="repeat" description="ANK" evidence="3">
    <location>
        <begin position="111"/>
        <end position="124"/>
    </location>
</feature>
<sequence length="124" mass="13160">MHRTLRSPETPSRSLSPTPDSPGTSIPFLDIHNAARKGNLGLVSYALANAIPPNAVLEGVQPLHCACAGGWESVVRILIERGADVNAQKASRGRRGSGQPERRRSIIKGSHGYTPLHYAASSGN</sequence>
<dbReference type="AlphaFoldDB" id="A0A166C508"/>
<dbReference type="InterPro" id="IPR036770">
    <property type="entry name" value="Ankyrin_rpt-contain_sf"/>
</dbReference>
<organism evidence="5 6">
    <name type="scientific">Sistotremastrum suecicum HHB10207 ss-3</name>
    <dbReference type="NCBI Taxonomy" id="1314776"/>
    <lineage>
        <taxon>Eukaryota</taxon>
        <taxon>Fungi</taxon>
        <taxon>Dikarya</taxon>
        <taxon>Basidiomycota</taxon>
        <taxon>Agaricomycotina</taxon>
        <taxon>Agaricomycetes</taxon>
        <taxon>Sistotremastrales</taxon>
        <taxon>Sistotremastraceae</taxon>
        <taxon>Sistotremastrum</taxon>
    </lineage>
</organism>
<evidence type="ECO:0000256" key="2">
    <source>
        <dbReference type="ARBA" id="ARBA00023043"/>
    </source>
</evidence>
<evidence type="ECO:0000256" key="3">
    <source>
        <dbReference type="PROSITE-ProRule" id="PRU00023"/>
    </source>
</evidence>